<dbReference type="PANTHER" id="PTHR13016:SF0">
    <property type="entry name" value="AMME SYNDROME CANDIDATE GENE 1 PROTEIN"/>
    <property type="match status" value="1"/>
</dbReference>
<dbReference type="NCBIfam" id="TIGR00296">
    <property type="entry name" value="TIGR00296 family protein"/>
    <property type="match status" value="1"/>
</dbReference>
<feature type="non-terminal residue" evidence="2">
    <location>
        <position position="1"/>
    </location>
</feature>
<dbReference type="Gene3D" id="3.30.700.20">
    <property type="entry name" value="Hypothetical protein ph0010, domain 1"/>
    <property type="match status" value="1"/>
</dbReference>
<dbReference type="InterPro" id="IPR036071">
    <property type="entry name" value="AMMECR1_dom_sf"/>
</dbReference>
<evidence type="ECO:0000313" key="3">
    <source>
        <dbReference type="Proteomes" id="UP000178379"/>
    </source>
</evidence>
<dbReference type="EMBL" id="MFSQ01000021">
    <property type="protein sequence ID" value="OGI41290.1"/>
    <property type="molecule type" value="Genomic_DNA"/>
</dbReference>
<comment type="caution">
    <text evidence="2">The sequence shown here is derived from an EMBL/GenBank/DDBJ whole genome shotgun (WGS) entry which is preliminary data.</text>
</comment>
<dbReference type="Pfam" id="PF01871">
    <property type="entry name" value="AMMECR1"/>
    <property type="match status" value="1"/>
</dbReference>
<dbReference type="STRING" id="1817756.A2140_09210"/>
<accession>A0A1F6T842</accession>
<dbReference type="Proteomes" id="UP000178379">
    <property type="component" value="Unassembled WGS sequence"/>
</dbReference>
<dbReference type="Gene3D" id="3.30.1490.150">
    <property type="entry name" value="Hypothetical protein ph0010, domain 2"/>
    <property type="match status" value="1"/>
</dbReference>
<dbReference type="PANTHER" id="PTHR13016">
    <property type="entry name" value="AMMECR1 HOMOLOG"/>
    <property type="match status" value="1"/>
</dbReference>
<evidence type="ECO:0000259" key="1">
    <source>
        <dbReference type="PROSITE" id="PS51112"/>
    </source>
</evidence>
<dbReference type="NCBIfam" id="TIGR04335">
    <property type="entry name" value="AmmeMemoSam_A"/>
    <property type="match status" value="1"/>
</dbReference>
<feature type="domain" description="AMMECR1" evidence="1">
    <location>
        <begin position="1"/>
        <end position="161"/>
    </location>
</feature>
<organism evidence="2 3">
    <name type="scientific">Candidatus Muproteobacteria bacterium RBG_16_62_13</name>
    <dbReference type="NCBI Taxonomy" id="1817756"/>
    <lineage>
        <taxon>Bacteria</taxon>
        <taxon>Pseudomonadati</taxon>
        <taxon>Pseudomonadota</taxon>
        <taxon>Candidatus Muproteobacteria</taxon>
    </lineage>
</organism>
<dbReference type="PROSITE" id="PS51112">
    <property type="entry name" value="AMMECR1"/>
    <property type="match status" value="1"/>
</dbReference>
<dbReference type="InterPro" id="IPR027485">
    <property type="entry name" value="AMMECR1_N"/>
</dbReference>
<reference evidence="2 3" key="1">
    <citation type="journal article" date="2016" name="Nat. Commun.">
        <title>Thousands of microbial genomes shed light on interconnected biogeochemical processes in an aquifer system.</title>
        <authorList>
            <person name="Anantharaman K."/>
            <person name="Brown C.T."/>
            <person name="Hug L.A."/>
            <person name="Sharon I."/>
            <person name="Castelle C.J."/>
            <person name="Probst A.J."/>
            <person name="Thomas B.C."/>
            <person name="Singh A."/>
            <person name="Wilkins M.J."/>
            <person name="Karaoz U."/>
            <person name="Brodie E.L."/>
            <person name="Williams K.H."/>
            <person name="Hubbard S.S."/>
            <person name="Banfield J.F."/>
        </authorList>
    </citation>
    <scope>NUCLEOTIDE SEQUENCE [LARGE SCALE GENOMIC DNA]</scope>
</reference>
<gene>
    <name evidence="2" type="ORF">A2140_09210</name>
</gene>
<dbReference type="InterPro" id="IPR002733">
    <property type="entry name" value="AMMECR1_domain"/>
</dbReference>
<dbReference type="InterPro" id="IPR027623">
    <property type="entry name" value="AmmeMemoSam_A"/>
</dbReference>
<sequence length="161" mass="18330">RDARWQPGPADFLTPLREPRASFVTLHVDRRLRGCIGTLEARDPLIVDVARNAWSAASRDTRFPPVEVVELRHLDIHISVLSVPEPVTVGSETELLAMLRPGIDGLILEEGYRRGTFLPSVWEQLPDPREFLRHLKRKAGLPDNYWSDSLQISRYTTESIP</sequence>
<dbReference type="AlphaFoldDB" id="A0A1F6T842"/>
<name>A0A1F6T842_9PROT</name>
<dbReference type="InterPro" id="IPR023473">
    <property type="entry name" value="AMMECR1"/>
</dbReference>
<protein>
    <submittedName>
        <fullName evidence="2">AMMECR1 domain-containing protein</fullName>
    </submittedName>
</protein>
<proteinExistence type="predicted"/>
<evidence type="ECO:0000313" key="2">
    <source>
        <dbReference type="EMBL" id="OGI41290.1"/>
    </source>
</evidence>
<dbReference type="SUPFAM" id="SSF143447">
    <property type="entry name" value="AMMECR1-like"/>
    <property type="match status" value="1"/>
</dbReference>